<dbReference type="InterPro" id="IPR008147">
    <property type="entry name" value="Gln_synt_N"/>
</dbReference>
<evidence type="ECO:0000256" key="4">
    <source>
        <dbReference type="ARBA" id="ARBA00022840"/>
    </source>
</evidence>
<comment type="caution">
    <text evidence="9">The sequence shown here is derived from an EMBL/GenBank/DDBJ whole genome shotgun (WGS) entry which is preliminary data.</text>
</comment>
<dbReference type="Proteomes" id="UP000032336">
    <property type="component" value="Unassembled WGS sequence"/>
</dbReference>
<dbReference type="InterPro" id="IPR008146">
    <property type="entry name" value="Gln_synth_cat_dom"/>
</dbReference>
<dbReference type="PANTHER" id="PTHR43785">
    <property type="entry name" value="GAMMA-GLUTAMYLPUTRESCINE SYNTHETASE"/>
    <property type="match status" value="1"/>
</dbReference>
<organism evidence="9 10">
    <name type="scientific">Ferrimicrobium acidiphilum DSM 19497</name>
    <dbReference type="NCBI Taxonomy" id="1121877"/>
    <lineage>
        <taxon>Bacteria</taxon>
        <taxon>Bacillati</taxon>
        <taxon>Actinomycetota</taxon>
        <taxon>Acidimicrobiia</taxon>
        <taxon>Acidimicrobiales</taxon>
        <taxon>Acidimicrobiaceae</taxon>
        <taxon>Ferrimicrobium</taxon>
    </lineage>
</organism>
<dbReference type="InterPro" id="IPR014746">
    <property type="entry name" value="Gln_synth/guanido_kin_cat_dom"/>
</dbReference>
<evidence type="ECO:0000256" key="5">
    <source>
        <dbReference type="PROSITE-ProRule" id="PRU01330"/>
    </source>
</evidence>
<dbReference type="Gene3D" id="3.10.20.70">
    <property type="entry name" value="Glutamine synthetase, N-terminal domain"/>
    <property type="match status" value="1"/>
</dbReference>
<gene>
    <name evidence="9" type="primary">glnA2</name>
    <name evidence="9" type="ORF">FEAC_12790</name>
</gene>
<dbReference type="Pfam" id="PF03951">
    <property type="entry name" value="Gln-synt_N"/>
    <property type="match status" value="1"/>
</dbReference>
<keyword evidence="3" id="KW-0547">Nucleotide-binding</keyword>
<dbReference type="RefSeq" id="WP_236684611.1">
    <property type="nucleotide sequence ID" value="NZ_JQKF01000018.1"/>
</dbReference>
<dbReference type="STRING" id="1121877.FEAC_12790"/>
<evidence type="ECO:0000259" key="8">
    <source>
        <dbReference type="PROSITE" id="PS51987"/>
    </source>
</evidence>
<dbReference type="SUPFAM" id="SSF54368">
    <property type="entry name" value="Glutamine synthetase, N-terminal domain"/>
    <property type="match status" value="1"/>
</dbReference>
<evidence type="ECO:0000313" key="10">
    <source>
        <dbReference type="Proteomes" id="UP000032336"/>
    </source>
</evidence>
<evidence type="ECO:0000256" key="1">
    <source>
        <dbReference type="ARBA" id="ARBA00009897"/>
    </source>
</evidence>
<comment type="similarity">
    <text evidence="1 5 6">Belongs to the glutamine synthetase family.</text>
</comment>
<evidence type="ECO:0000259" key="7">
    <source>
        <dbReference type="PROSITE" id="PS51986"/>
    </source>
</evidence>
<dbReference type="SUPFAM" id="SSF55931">
    <property type="entry name" value="Glutamine synthetase/guanido kinase"/>
    <property type="match status" value="1"/>
</dbReference>
<keyword evidence="4" id="KW-0067">ATP-binding</keyword>
<dbReference type="GeneID" id="78372501"/>
<evidence type="ECO:0000256" key="2">
    <source>
        <dbReference type="ARBA" id="ARBA00022598"/>
    </source>
</evidence>
<feature type="domain" description="GS catalytic" evidence="8">
    <location>
        <begin position="110"/>
        <end position="443"/>
    </location>
</feature>
<dbReference type="AlphaFoldDB" id="A0A0D8FVH3"/>
<evidence type="ECO:0000256" key="3">
    <source>
        <dbReference type="ARBA" id="ARBA00022741"/>
    </source>
</evidence>
<name>A0A0D8FVH3_9ACTN</name>
<evidence type="ECO:0000313" key="9">
    <source>
        <dbReference type="EMBL" id="KJE76954.1"/>
    </source>
</evidence>
<sequence>MDPSKIHEDKRRFVLHVVEERRIKFIQLWFTDVLGIPKSFQITPAELANALDEGMIFDGSAIDGFSRIQESDVIARPDPDSFTILPNQPHVARMFCDIVNLDGTPFDGCPRNVLKRTLERTRALGLTFFVSPEIEYFYLDPTTTKPLDEGSYFDLSLSDTGSEIRKETVFALEETGIAVKYSHHEDGPSQHEIDLRATDALAMADNIITARLIISRTAANAGVLATFMPKPLAGVQGSGMHLHMALFDEDENIFADPASADGLSKRAHHFIAGLLAHAGEITAVTNQWVNSYKRLVPGYEAPAHIAWAHHNRSALVRVPVAPSTREENYQVEYRAPDPACNPYLAFSVILAAGLDGLTKELDLPRETNENLFTLPDSKRDALDIIPLPSSLEEALLRMEESTLVREALGDHVTEWFIRNKHAEWDRYNTRISQYELGRYLRVL</sequence>
<dbReference type="InterPro" id="IPR036651">
    <property type="entry name" value="Gln_synt_N_sf"/>
</dbReference>
<reference evidence="9 10" key="1">
    <citation type="submission" date="2015-01" db="EMBL/GenBank/DDBJ databases">
        <title>Draft genome of the acidophilic iron oxidizer Ferrimicrobium acidiphilum strain T23.</title>
        <authorList>
            <person name="Poehlein A."/>
            <person name="Eisen S."/>
            <person name="Schloemann M."/>
            <person name="Johnson B.D."/>
            <person name="Daniel R."/>
            <person name="Muehling M."/>
        </authorList>
    </citation>
    <scope>NUCLEOTIDE SEQUENCE [LARGE SCALE GENOMIC DNA]</scope>
    <source>
        <strain evidence="9 10">T23</strain>
    </source>
</reference>
<dbReference type="eggNOG" id="COG0174">
    <property type="taxonomic scope" value="Bacteria"/>
</dbReference>
<dbReference type="PANTHER" id="PTHR43785:SF12">
    <property type="entry name" value="TYPE-1 GLUTAMINE SYNTHETASE 2"/>
    <property type="match status" value="1"/>
</dbReference>
<dbReference type="GO" id="GO:0006542">
    <property type="term" value="P:glutamine biosynthetic process"/>
    <property type="evidence" value="ECO:0007669"/>
    <property type="project" value="InterPro"/>
</dbReference>
<protein>
    <submittedName>
        <fullName evidence="9">Putative glutamine synthetase 2</fullName>
        <ecNumber evidence="9">6.3.1.2</ecNumber>
    </submittedName>
</protein>
<keyword evidence="10" id="KW-1185">Reference proteome</keyword>
<dbReference type="PATRIC" id="fig|1121877.4.peg.1405"/>
<evidence type="ECO:0000256" key="6">
    <source>
        <dbReference type="RuleBase" id="RU000384"/>
    </source>
</evidence>
<dbReference type="EC" id="6.3.1.2" evidence="9"/>
<dbReference type="Pfam" id="PF00120">
    <property type="entry name" value="Gln-synt_C"/>
    <property type="match status" value="1"/>
</dbReference>
<feature type="domain" description="GS beta-grasp" evidence="7">
    <location>
        <begin position="21"/>
        <end position="103"/>
    </location>
</feature>
<dbReference type="GO" id="GO:0005524">
    <property type="term" value="F:ATP binding"/>
    <property type="evidence" value="ECO:0007669"/>
    <property type="project" value="UniProtKB-KW"/>
</dbReference>
<dbReference type="Gene3D" id="3.30.590.10">
    <property type="entry name" value="Glutamine synthetase/guanido kinase, catalytic domain"/>
    <property type="match status" value="1"/>
</dbReference>
<dbReference type="EMBL" id="JXUW01000009">
    <property type="protein sequence ID" value="KJE76954.1"/>
    <property type="molecule type" value="Genomic_DNA"/>
</dbReference>
<keyword evidence="2 9" id="KW-0436">Ligase</keyword>
<dbReference type="PROSITE" id="PS51986">
    <property type="entry name" value="GS_BETA_GRASP"/>
    <property type="match status" value="1"/>
</dbReference>
<dbReference type="GO" id="GO:0004356">
    <property type="term" value="F:glutamine synthetase activity"/>
    <property type="evidence" value="ECO:0007669"/>
    <property type="project" value="UniProtKB-EC"/>
</dbReference>
<dbReference type="SMART" id="SM01230">
    <property type="entry name" value="Gln-synt_C"/>
    <property type="match status" value="1"/>
</dbReference>
<proteinExistence type="inferred from homology"/>
<accession>A0A0D8FVH3</accession>
<dbReference type="PROSITE" id="PS51987">
    <property type="entry name" value="GS_CATALYTIC"/>
    <property type="match status" value="1"/>
</dbReference>